<gene>
    <name evidence="1" type="ORF">A9Q02_15445</name>
</gene>
<proteinExistence type="predicted"/>
<dbReference type="OrthoDB" id="7566033at2"/>
<keyword evidence="2" id="KW-1185">Reference proteome</keyword>
<evidence type="ECO:0000313" key="2">
    <source>
        <dbReference type="Proteomes" id="UP000220922"/>
    </source>
</evidence>
<protein>
    <submittedName>
        <fullName evidence="1">Transcriptional regulator</fullName>
    </submittedName>
</protein>
<comment type="caution">
    <text evidence="1">The sequence shown here is derived from an EMBL/GenBank/DDBJ whole genome shotgun (WGS) entry which is preliminary data.</text>
</comment>
<evidence type="ECO:0000313" key="1">
    <source>
        <dbReference type="EMBL" id="PDV98422.1"/>
    </source>
</evidence>
<accession>A0A2H3KWU2</accession>
<reference evidence="1 2" key="1">
    <citation type="submission" date="2016-05" db="EMBL/GenBank/DDBJ databases">
        <authorList>
            <person name="Lavstsen T."/>
            <person name="Jespersen J.S."/>
        </authorList>
    </citation>
    <scope>NUCLEOTIDE SEQUENCE [LARGE SCALE GENOMIC DNA]</scope>
    <source>
        <strain evidence="1 2">B7-9</strain>
    </source>
</reference>
<sequence length="168" mass="18759">MATISAQPMTAELEGEFVVFLIGMRINQWWNVPAWLPAFLAMPRMLRELQAQPELGFLGSIGMLPVMVQYWRSFEHLEAYARSREHAHLPAWQAFQQRVRKSGGAVGIWHETYRVTPGNYETLYAGVPALGLGKAGRLTPVVRGKQSARARMGQEVHTVVEADGGSLL</sequence>
<dbReference type="AlphaFoldDB" id="A0A2H3KWU2"/>
<dbReference type="EMBL" id="LYXE01000101">
    <property type="protein sequence ID" value="PDV98422.1"/>
    <property type="molecule type" value="Genomic_DNA"/>
</dbReference>
<dbReference type="Pfam" id="PF13826">
    <property type="entry name" value="Monooxy_af470-like"/>
    <property type="match status" value="1"/>
</dbReference>
<dbReference type="Proteomes" id="UP000220922">
    <property type="component" value="Unassembled WGS sequence"/>
</dbReference>
<dbReference type="InterPro" id="IPR025444">
    <property type="entry name" value="Monooxy_af470"/>
</dbReference>
<organism evidence="1 2">
    <name type="scientific">Candidatus Chloroploca asiatica</name>
    <dbReference type="NCBI Taxonomy" id="1506545"/>
    <lineage>
        <taxon>Bacteria</taxon>
        <taxon>Bacillati</taxon>
        <taxon>Chloroflexota</taxon>
        <taxon>Chloroflexia</taxon>
        <taxon>Chloroflexales</taxon>
        <taxon>Chloroflexineae</taxon>
        <taxon>Oscillochloridaceae</taxon>
        <taxon>Candidatus Chloroploca</taxon>
    </lineage>
</organism>
<name>A0A2H3KWU2_9CHLR</name>
<dbReference type="RefSeq" id="WP_097653529.1">
    <property type="nucleotide sequence ID" value="NZ_LYXE01000101.1"/>
</dbReference>